<evidence type="ECO:0000313" key="3">
    <source>
        <dbReference type="Proteomes" id="UP000054477"/>
    </source>
</evidence>
<dbReference type="OrthoDB" id="64353at2759"/>
<dbReference type="EMBL" id="KN838569">
    <property type="protein sequence ID" value="KIK04458.1"/>
    <property type="molecule type" value="Genomic_DNA"/>
</dbReference>
<protein>
    <submittedName>
        <fullName evidence="2">Uncharacterized protein</fullName>
    </submittedName>
</protein>
<accession>A0A0C9Y8X8</accession>
<evidence type="ECO:0000256" key="1">
    <source>
        <dbReference type="PROSITE-ProRule" id="PRU00221"/>
    </source>
</evidence>
<evidence type="ECO:0000313" key="2">
    <source>
        <dbReference type="EMBL" id="KIK04458.1"/>
    </source>
</evidence>
<sequence length="394" mass="44837">MDKSCLWLLKSRIPRKTMLVDNDFPPLEDLQCPLRKGIIYYCQDDIIYEHNVYSSNKRERRVVANFQPESTSKEIEIFELVPIKHNRILLIGTNNSRYFSKGYLYFSIHEIHSYRVGPALWTLWYSNPSNNDIFRLPPIGKESTTNRLGVTFGANYTSRCVELFELSTEGGDPLIKTGQINFSQEVCGIVKLSPDRRILLSADQSDNGRVGVFYSSSGDANKMDFSFVDHKRLPNPKNTNRREEMPAWAPSFVFSADGSKFATATPDGVVTIWDAQNGLHLKVYVVEVPSHVTLWPISFLQFSSGISGREVLAFMEHKTTGPKIVHVIDATSFEMDETLYLPTKYNVDKGTLGTSSLFFDPSGRSLYAELDGALYEWILQKNRNEGPEWWLGEV</sequence>
<name>A0A0C9Y8X8_9AGAR</name>
<dbReference type="InterPro" id="IPR001680">
    <property type="entry name" value="WD40_rpt"/>
</dbReference>
<dbReference type="HOGENOM" id="CLU_031726_0_0_1"/>
<gene>
    <name evidence="2" type="ORF">K443DRAFT_93157</name>
</gene>
<dbReference type="PROSITE" id="PS50082">
    <property type="entry name" value="WD_REPEATS_2"/>
    <property type="match status" value="1"/>
</dbReference>
<dbReference type="Proteomes" id="UP000054477">
    <property type="component" value="Unassembled WGS sequence"/>
</dbReference>
<organism evidence="2 3">
    <name type="scientific">Laccaria amethystina LaAM-08-1</name>
    <dbReference type="NCBI Taxonomy" id="1095629"/>
    <lineage>
        <taxon>Eukaryota</taxon>
        <taxon>Fungi</taxon>
        <taxon>Dikarya</taxon>
        <taxon>Basidiomycota</taxon>
        <taxon>Agaricomycotina</taxon>
        <taxon>Agaricomycetes</taxon>
        <taxon>Agaricomycetidae</taxon>
        <taxon>Agaricales</taxon>
        <taxon>Agaricineae</taxon>
        <taxon>Hydnangiaceae</taxon>
        <taxon>Laccaria</taxon>
    </lineage>
</organism>
<proteinExistence type="predicted"/>
<feature type="repeat" description="WD" evidence="1">
    <location>
        <begin position="254"/>
        <end position="283"/>
    </location>
</feature>
<keyword evidence="3" id="KW-1185">Reference proteome</keyword>
<reference evidence="2 3" key="1">
    <citation type="submission" date="2014-04" db="EMBL/GenBank/DDBJ databases">
        <authorList>
            <consortium name="DOE Joint Genome Institute"/>
            <person name="Kuo A."/>
            <person name="Kohler A."/>
            <person name="Nagy L.G."/>
            <person name="Floudas D."/>
            <person name="Copeland A."/>
            <person name="Barry K.W."/>
            <person name="Cichocki N."/>
            <person name="Veneault-Fourrey C."/>
            <person name="LaButti K."/>
            <person name="Lindquist E.A."/>
            <person name="Lipzen A."/>
            <person name="Lundell T."/>
            <person name="Morin E."/>
            <person name="Murat C."/>
            <person name="Sun H."/>
            <person name="Tunlid A."/>
            <person name="Henrissat B."/>
            <person name="Grigoriev I.V."/>
            <person name="Hibbett D.S."/>
            <person name="Martin F."/>
            <person name="Nordberg H.P."/>
            <person name="Cantor M.N."/>
            <person name="Hua S.X."/>
        </authorList>
    </citation>
    <scope>NUCLEOTIDE SEQUENCE [LARGE SCALE GENOMIC DNA]</scope>
    <source>
        <strain evidence="2 3">LaAM-08-1</strain>
    </source>
</reference>
<dbReference type="Gene3D" id="2.130.10.10">
    <property type="entry name" value="YVTN repeat-like/Quinoprotein amine dehydrogenase"/>
    <property type="match status" value="1"/>
</dbReference>
<dbReference type="InterPro" id="IPR015943">
    <property type="entry name" value="WD40/YVTN_repeat-like_dom_sf"/>
</dbReference>
<dbReference type="SUPFAM" id="SSF82171">
    <property type="entry name" value="DPP6 N-terminal domain-like"/>
    <property type="match status" value="1"/>
</dbReference>
<reference evidence="3" key="2">
    <citation type="submission" date="2015-01" db="EMBL/GenBank/DDBJ databases">
        <title>Evolutionary Origins and Diversification of the Mycorrhizal Mutualists.</title>
        <authorList>
            <consortium name="DOE Joint Genome Institute"/>
            <consortium name="Mycorrhizal Genomics Consortium"/>
            <person name="Kohler A."/>
            <person name="Kuo A."/>
            <person name="Nagy L.G."/>
            <person name="Floudas D."/>
            <person name="Copeland A."/>
            <person name="Barry K.W."/>
            <person name="Cichocki N."/>
            <person name="Veneault-Fourrey C."/>
            <person name="LaButti K."/>
            <person name="Lindquist E.A."/>
            <person name="Lipzen A."/>
            <person name="Lundell T."/>
            <person name="Morin E."/>
            <person name="Murat C."/>
            <person name="Riley R."/>
            <person name="Ohm R."/>
            <person name="Sun H."/>
            <person name="Tunlid A."/>
            <person name="Henrissat B."/>
            <person name="Grigoriev I.V."/>
            <person name="Hibbett D.S."/>
            <person name="Martin F."/>
        </authorList>
    </citation>
    <scope>NUCLEOTIDE SEQUENCE [LARGE SCALE GENOMIC DNA]</scope>
    <source>
        <strain evidence="3">LaAM-08-1</strain>
    </source>
</reference>
<dbReference type="AlphaFoldDB" id="A0A0C9Y8X8"/>
<keyword evidence="1" id="KW-0853">WD repeat</keyword>
<dbReference type="STRING" id="1095629.A0A0C9Y8X8"/>